<evidence type="ECO:0000256" key="12">
    <source>
        <dbReference type="ARBA" id="ARBA00022729"/>
    </source>
</evidence>
<dbReference type="Pfam" id="PF00560">
    <property type="entry name" value="LRR_1"/>
    <property type="match status" value="12"/>
</dbReference>
<keyword evidence="7" id="KW-0723">Serine/threonine-protein kinase</keyword>
<evidence type="ECO:0000313" key="30">
    <source>
        <dbReference type="EMBL" id="WVZ77354.1"/>
    </source>
</evidence>
<evidence type="ECO:0000259" key="29">
    <source>
        <dbReference type="PROSITE" id="PS50011"/>
    </source>
</evidence>
<dbReference type="PANTHER" id="PTHR27008:SF538">
    <property type="entry name" value="PROTEIN KINASE DOMAIN-CONTAINING PROTEIN"/>
    <property type="match status" value="1"/>
</dbReference>
<dbReference type="Gene3D" id="3.30.200.20">
    <property type="entry name" value="Phosphorylase Kinase, domain 1"/>
    <property type="match status" value="1"/>
</dbReference>
<evidence type="ECO:0000256" key="23">
    <source>
        <dbReference type="ARBA" id="ARBA00054320"/>
    </source>
</evidence>
<keyword evidence="14 26" id="KW-0547">Nucleotide-binding</keyword>
<dbReference type="Gene3D" id="3.80.10.10">
    <property type="entry name" value="Ribonuclease Inhibitor"/>
    <property type="match status" value="5"/>
</dbReference>
<evidence type="ECO:0000256" key="26">
    <source>
        <dbReference type="PROSITE-ProRule" id="PRU10141"/>
    </source>
</evidence>
<dbReference type="FunFam" id="3.80.10.10:FF:000905">
    <property type="entry name" value="Receptor-like protein kinase 7"/>
    <property type="match status" value="1"/>
</dbReference>
<keyword evidence="6" id="KW-1003">Cell membrane</keyword>
<dbReference type="FunFam" id="3.80.10.10:FF:000288">
    <property type="entry name" value="LRR receptor-like serine/threonine-protein kinase EFR"/>
    <property type="match status" value="1"/>
</dbReference>
<keyword evidence="13" id="KW-0677">Repeat</keyword>
<name>A0AAQ3TND6_PASNO</name>
<dbReference type="InterPro" id="IPR032675">
    <property type="entry name" value="LRR_dom_sf"/>
</dbReference>
<dbReference type="InterPro" id="IPR003591">
    <property type="entry name" value="Leu-rich_rpt_typical-subtyp"/>
</dbReference>
<evidence type="ECO:0000256" key="4">
    <source>
        <dbReference type="ARBA" id="ARBA00008684"/>
    </source>
</evidence>
<dbReference type="InterPro" id="IPR001245">
    <property type="entry name" value="Ser-Thr/Tyr_kinase_cat_dom"/>
</dbReference>
<evidence type="ECO:0000256" key="9">
    <source>
        <dbReference type="ARBA" id="ARBA00022614"/>
    </source>
</evidence>
<dbReference type="SUPFAM" id="SSF56112">
    <property type="entry name" value="Protein kinase-like (PK-like)"/>
    <property type="match status" value="1"/>
</dbReference>
<dbReference type="PROSITE" id="PS00107">
    <property type="entry name" value="PROTEIN_KINASE_ATP"/>
    <property type="match status" value="1"/>
</dbReference>
<evidence type="ECO:0000256" key="21">
    <source>
        <dbReference type="ARBA" id="ARBA00047899"/>
    </source>
</evidence>
<evidence type="ECO:0000313" key="31">
    <source>
        <dbReference type="Proteomes" id="UP001341281"/>
    </source>
</evidence>
<dbReference type="Pfam" id="PF08263">
    <property type="entry name" value="LRRNT_2"/>
    <property type="match status" value="1"/>
</dbReference>
<dbReference type="PANTHER" id="PTHR27008">
    <property type="entry name" value="OS04G0122200 PROTEIN"/>
    <property type="match status" value="1"/>
</dbReference>
<evidence type="ECO:0000256" key="18">
    <source>
        <dbReference type="ARBA" id="ARBA00023136"/>
    </source>
</evidence>
<dbReference type="GO" id="GO:0005789">
    <property type="term" value="C:endoplasmic reticulum membrane"/>
    <property type="evidence" value="ECO:0007669"/>
    <property type="project" value="UniProtKB-SubCell"/>
</dbReference>
<evidence type="ECO:0000256" key="5">
    <source>
        <dbReference type="ARBA" id="ARBA00012513"/>
    </source>
</evidence>
<evidence type="ECO:0000256" key="14">
    <source>
        <dbReference type="ARBA" id="ARBA00022741"/>
    </source>
</evidence>
<accession>A0AAQ3TND6</accession>
<dbReference type="InterPro" id="IPR001611">
    <property type="entry name" value="Leu-rich_rpt"/>
</dbReference>
<dbReference type="PROSITE" id="PS50011">
    <property type="entry name" value="PROTEIN_KINASE_DOM"/>
    <property type="match status" value="1"/>
</dbReference>
<dbReference type="InterPro" id="IPR013210">
    <property type="entry name" value="LRR_N_plant-typ"/>
</dbReference>
<dbReference type="FunFam" id="3.30.200.20:FF:000432">
    <property type="entry name" value="LRR receptor-like serine/threonine-protein kinase EFR"/>
    <property type="match status" value="1"/>
</dbReference>
<feature type="chain" id="PRO_5042815881" description="Receptor kinase-like protein Xa21" evidence="28">
    <location>
        <begin position="19"/>
        <end position="1160"/>
    </location>
</feature>
<dbReference type="SUPFAM" id="SSF52047">
    <property type="entry name" value="RNI-like"/>
    <property type="match status" value="1"/>
</dbReference>
<feature type="binding site" evidence="26">
    <location>
        <position position="864"/>
    </location>
    <ligand>
        <name>ATP</name>
        <dbReference type="ChEBI" id="CHEBI:30616"/>
    </ligand>
</feature>
<dbReference type="Gene3D" id="1.10.510.10">
    <property type="entry name" value="Transferase(Phosphotransferase) domain 1"/>
    <property type="match status" value="1"/>
</dbReference>
<dbReference type="InterPro" id="IPR017441">
    <property type="entry name" value="Protein_kinase_ATP_BS"/>
</dbReference>
<dbReference type="EC" id="2.7.11.1" evidence="5"/>
<dbReference type="SMART" id="SM00220">
    <property type="entry name" value="S_TKc"/>
    <property type="match status" value="1"/>
</dbReference>
<evidence type="ECO:0000256" key="2">
    <source>
        <dbReference type="ARBA" id="ARBA00004389"/>
    </source>
</evidence>
<feature type="domain" description="Protein kinase" evidence="29">
    <location>
        <begin position="833"/>
        <end position="1142"/>
    </location>
</feature>
<comment type="catalytic activity">
    <reaction evidence="22">
        <text>L-seryl-[protein] + ATP = O-phospho-L-seryl-[protein] + ADP + H(+)</text>
        <dbReference type="Rhea" id="RHEA:17989"/>
        <dbReference type="Rhea" id="RHEA-COMP:9863"/>
        <dbReference type="Rhea" id="RHEA-COMP:11604"/>
        <dbReference type="ChEBI" id="CHEBI:15378"/>
        <dbReference type="ChEBI" id="CHEBI:29999"/>
        <dbReference type="ChEBI" id="CHEBI:30616"/>
        <dbReference type="ChEBI" id="CHEBI:83421"/>
        <dbReference type="ChEBI" id="CHEBI:456216"/>
        <dbReference type="EC" id="2.7.11.1"/>
    </reaction>
</comment>
<comment type="subcellular location">
    <subcellularLocation>
        <location evidence="1">Cell membrane</location>
        <topology evidence="1">Single-pass membrane protein</topology>
    </subcellularLocation>
    <subcellularLocation>
        <location evidence="2">Endoplasmic reticulum membrane</location>
        <topology evidence="2">Single-pass membrane protein</topology>
    </subcellularLocation>
    <subcellularLocation>
        <location evidence="3">Membrane</location>
        <topology evidence="3">Single-pass type I membrane protein</topology>
    </subcellularLocation>
</comment>
<dbReference type="GO" id="GO:0005886">
    <property type="term" value="C:plasma membrane"/>
    <property type="evidence" value="ECO:0007669"/>
    <property type="project" value="UniProtKB-SubCell"/>
</dbReference>
<dbReference type="SMART" id="SM00365">
    <property type="entry name" value="LRR_SD22"/>
    <property type="match status" value="9"/>
</dbReference>
<evidence type="ECO:0000256" key="15">
    <source>
        <dbReference type="ARBA" id="ARBA00022777"/>
    </source>
</evidence>
<evidence type="ECO:0000256" key="25">
    <source>
        <dbReference type="ARBA" id="ARBA00072040"/>
    </source>
</evidence>
<evidence type="ECO:0000256" key="24">
    <source>
        <dbReference type="ARBA" id="ARBA00056628"/>
    </source>
</evidence>
<evidence type="ECO:0000256" key="22">
    <source>
        <dbReference type="ARBA" id="ARBA00048679"/>
    </source>
</evidence>
<dbReference type="AlphaFoldDB" id="A0AAQ3TND6"/>
<keyword evidence="12 28" id="KW-0732">Signal</keyword>
<reference evidence="30 31" key="1">
    <citation type="submission" date="2024-02" db="EMBL/GenBank/DDBJ databases">
        <title>High-quality chromosome-scale genome assembly of Pensacola bahiagrass (Paspalum notatum Flugge var. saurae).</title>
        <authorList>
            <person name="Vega J.M."/>
            <person name="Podio M."/>
            <person name="Orjuela J."/>
            <person name="Siena L.A."/>
            <person name="Pessino S.C."/>
            <person name="Combes M.C."/>
            <person name="Mariac C."/>
            <person name="Albertini E."/>
            <person name="Pupilli F."/>
            <person name="Ortiz J.P.A."/>
            <person name="Leblanc O."/>
        </authorList>
    </citation>
    <scope>NUCLEOTIDE SEQUENCE [LARGE SCALE GENOMIC DNA]</scope>
    <source>
        <strain evidence="30">R1</strain>
        <tissue evidence="30">Leaf</tissue>
    </source>
</reference>
<dbReference type="EMBL" id="CP144749">
    <property type="protein sequence ID" value="WVZ77354.1"/>
    <property type="molecule type" value="Genomic_DNA"/>
</dbReference>
<feature type="transmembrane region" description="Helical" evidence="27">
    <location>
        <begin position="776"/>
        <end position="799"/>
    </location>
</feature>
<comment type="similarity">
    <text evidence="4">Belongs to the protein kinase superfamily. Ser/Thr protein kinase family.</text>
</comment>
<evidence type="ECO:0000256" key="17">
    <source>
        <dbReference type="ARBA" id="ARBA00022989"/>
    </source>
</evidence>
<evidence type="ECO:0000256" key="6">
    <source>
        <dbReference type="ARBA" id="ARBA00022475"/>
    </source>
</evidence>
<evidence type="ECO:0000256" key="1">
    <source>
        <dbReference type="ARBA" id="ARBA00004162"/>
    </source>
</evidence>
<keyword evidence="31" id="KW-1185">Reference proteome</keyword>
<keyword evidence="9" id="KW-0433">Leucine-rich repeat</keyword>
<gene>
    <name evidence="30" type="ORF">U9M48_025232</name>
</gene>
<feature type="signal peptide" evidence="28">
    <location>
        <begin position="1"/>
        <end position="18"/>
    </location>
</feature>
<evidence type="ECO:0000256" key="3">
    <source>
        <dbReference type="ARBA" id="ARBA00004479"/>
    </source>
</evidence>
<dbReference type="GO" id="GO:0004674">
    <property type="term" value="F:protein serine/threonine kinase activity"/>
    <property type="evidence" value="ECO:0007669"/>
    <property type="project" value="UniProtKB-KW"/>
</dbReference>
<dbReference type="InterPro" id="IPR011009">
    <property type="entry name" value="Kinase-like_dom_sf"/>
</dbReference>
<protein>
    <recommendedName>
        <fullName evidence="25">Receptor kinase-like protein Xa21</fullName>
        <ecNumber evidence="5">2.7.11.1</ecNumber>
    </recommendedName>
</protein>
<keyword evidence="15" id="KW-0418">Kinase</keyword>
<keyword evidence="16 26" id="KW-0067">ATP-binding</keyword>
<comment type="catalytic activity">
    <reaction evidence="21">
        <text>L-threonyl-[protein] + ATP = O-phospho-L-threonyl-[protein] + ADP + H(+)</text>
        <dbReference type="Rhea" id="RHEA:46608"/>
        <dbReference type="Rhea" id="RHEA-COMP:11060"/>
        <dbReference type="Rhea" id="RHEA-COMP:11605"/>
        <dbReference type="ChEBI" id="CHEBI:15378"/>
        <dbReference type="ChEBI" id="CHEBI:30013"/>
        <dbReference type="ChEBI" id="CHEBI:30616"/>
        <dbReference type="ChEBI" id="CHEBI:61977"/>
        <dbReference type="ChEBI" id="CHEBI:456216"/>
        <dbReference type="EC" id="2.7.11.1"/>
    </reaction>
</comment>
<dbReference type="PROSITE" id="PS00108">
    <property type="entry name" value="PROTEIN_KINASE_ST"/>
    <property type="match status" value="1"/>
</dbReference>
<keyword evidence="10" id="KW-0808">Transferase</keyword>
<keyword evidence="20" id="KW-0325">Glycoprotein</keyword>
<dbReference type="FunFam" id="3.80.10.10:FF:000627">
    <property type="entry name" value="Probable leucine-rich repeat receptor-like protein kinase At2g33170"/>
    <property type="match status" value="1"/>
</dbReference>
<dbReference type="Pfam" id="PF13855">
    <property type="entry name" value="LRR_8"/>
    <property type="match status" value="2"/>
</dbReference>
<keyword evidence="11 27" id="KW-0812">Transmembrane</keyword>
<comment type="function">
    <text evidence="23">Receptor kinase that detects X.oryzae pv. oryzae protein Ax21 to promote innate immunity. Following X.oryzae pv. oryzae protein Ax21 detection, undergoes cleavage, releasing the processed protein kinase Xa21 chain.</text>
</comment>
<proteinExistence type="inferred from homology"/>
<comment type="function">
    <text evidence="24">The processed protein kinase Xa21 chain released by protein cleavage after X.oryzae pv. oryzae protein Ax21 detection translocates into the nucleus where it can bind and regulate WRKY62, a transcription factor. Confers resistance to the bacterial pathogen X.oryzae pv. oryzae (Xoo).</text>
</comment>
<keyword evidence="17 27" id="KW-1133">Transmembrane helix</keyword>
<dbReference type="SMART" id="SM00369">
    <property type="entry name" value="LRR_TYP"/>
    <property type="match status" value="11"/>
</dbReference>
<dbReference type="SUPFAM" id="SSF52058">
    <property type="entry name" value="L domain-like"/>
    <property type="match status" value="1"/>
</dbReference>
<evidence type="ECO:0000256" key="16">
    <source>
        <dbReference type="ARBA" id="ARBA00022840"/>
    </source>
</evidence>
<evidence type="ECO:0000256" key="27">
    <source>
        <dbReference type="SAM" id="Phobius"/>
    </source>
</evidence>
<keyword evidence="19" id="KW-0675">Receptor</keyword>
<dbReference type="GO" id="GO:0005524">
    <property type="term" value="F:ATP binding"/>
    <property type="evidence" value="ECO:0007669"/>
    <property type="project" value="UniProtKB-UniRule"/>
</dbReference>
<evidence type="ECO:0000256" key="13">
    <source>
        <dbReference type="ARBA" id="ARBA00022737"/>
    </source>
</evidence>
<dbReference type="FunFam" id="1.10.510.10:FF:000358">
    <property type="entry name" value="Putative leucine-rich repeat receptor-like serine/threonine-protein kinase"/>
    <property type="match status" value="1"/>
</dbReference>
<evidence type="ECO:0000256" key="10">
    <source>
        <dbReference type="ARBA" id="ARBA00022679"/>
    </source>
</evidence>
<dbReference type="InterPro" id="IPR008271">
    <property type="entry name" value="Ser/Thr_kinase_AS"/>
</dbReference>
<evidence type="ECO:0000256" key="8">
    <source>
        <dbReference type="ARBA" id="ARBA00022553"/>
    </source>
</evidence>
<dbReference type="Pfam" id="PF07714">
    <property type="entry name" value="PK_Tyr_Ser-Thr"/>
    <property type="match status" value="1"/>
</dbReference>
<dbReference type="Proteomes" id="UP001341281">
    <property type="component" value="Chromosome 05"/>
</dbReference>
<evidence type="ECO:0000256" key="20">
    <source>
        <dbReference type="ARBA" id="ARBA00023180"/>
    </source>
</evidence>
<dbReference type="InterPro" id="IPR000719">
    <property type="entry name" value="Prot_kinase_dom"/>
</dbReference>
<keyword evidence="18 27" id="KW-0472">Membrane</keyword>
<dbReference type="InterPro" id="IPR051809">
    <property type="entry name" value="Plant_receptor-like_S/T_kinase"/>
</dbReference>
<sequence>MNLLGLLVSLLLALISLASYLATYTAQSSPSVHGESATNKLVLESFRSHIRSDPLGALASWGNLSIPMCQWRGVVCGLRGRRRGHVVMLELAGFNLVGTITPALGNLTYLRRLHLSQNRFHGILPPELGNLHDLETLLLDFNSVEGQIPSSLSNCSHLVDISLYGNKFQGAIPNEFTSLTNLESLSLGKNILTGGIPSGIASLVNLKVLNLELNNMTGEIPTEIGSLANLSVISLESNQFSGTIPSSFGNLSGLTTLLIGDNNLEGNITPLQGLTSLRELELEQNKFEGTIPSWLGNLSSLVIVDLQVNGLVGQIPESLGKLKQLTALALSGNSLSGFIPHALRNLHALTELYLADNRLEGPLPPMMVNLSSLQILNVQNNSLTGSFPPELGSKLSKLQEFQAYNNQFHGILPSSLCNASMLQIIQIDENLLSGKIPQCFGTHQMNMFVATLSTNQFEAINDDDWGFLVSLTNSSTLRILDISINKLQGGLPNYIGNLSTRLKFLNIEYNSITGTITEGIGNLINLNQLYMDNNILTGTIPASLGKLKNLNGLSLSNNALSGPIPVGFGNLTQLTTLDLSANSITGAIPSCISNCRLDSLNLSHNKLSGLIPKELFFISTLSEFMDLAHNSLSGTLPSEVGNLKNLDKFDFSNNKISGEIPTSIGECQILDHLNASGNLLQGAIPLSVGNLKGLSVLDFSYNNLSGTIPEILGSLTGLSSLNLSFNRFQGGVPTHGVFLNASAILVTGNDGLCGGIPQLKLPPCLSHTTKKMHQKLAMIVSVCSGIAFVTLVLALYALYQTGRKTKVNLQRPVVSEQYIRVSYAELVNATNGFAIENLIGKGSFGSVYKGTLRSGGQDVVVAVKVLNLIQRGACQSFLAECGTLRCTRHRNLVKILTVCSSIDFQGRDFKALVYEFLSNGNLDQWLHQHTTEDGEEKALDIIARLCVAIDVASSLDYLHQHKPMPIIHCDLKPSNVLLDSDMVARVGDFGLARFLHEDSEKSSGWASMRGSIGYAAPEYGLGNEVSTFGDVYSYGILLLEMFTGKRPTSSEFRESMGLRNYVEMALPDRVDLIVDQQLLTETNGGKEGTSNSGSIREMRIACIASVLQVGIRCSEETPTDRPPIGDALKEMQAIRDRFHQHLSGEGAPSIPEALEGPFMA</sequence>
<evidence type="ECO:0000256" key="7">
    <source>
        <dbReference type="ARBA" id="ARBA00022527"/>
    </source>
</evidence>
<evidence type="ECO:0000256" key="11">
    <source>
        <dbReference type="ARBA" id="ARBA00022692"/>
    </source>
</evidence>
<evidence type="ECO:0000256" key="28">
    <source>
        <dbReference type="SAM" id="SignalP"/>
    </source>
</evidence>
<organism evidence="30 31">
    <name type="scientific">Paspalum notatum var. saurae</name>
    <dbReference type="NCBI Taxonomy" id="547442"/>
    <lineage>
        <taxon>Eukaryota</taxon>
        <taxon>Viridiplantae</taxon>
        <taxon>Streptophyta</taxon>
        <taxon>Embryophyta</taxon>
        <taxon>Tracheophyta</taxon>
        <taxon>Spermatophyta</taxon>
        <taxon>Magnoliopsida</taxon>
        <taxon>Liliopsida</taxon>
        <taxon>Poales</taxon>
        <taxon>Poaceae</taxon>
        <taxon>PACMAD clade</taxon>
        <taxon>Panicoideae</taxon>
        <taxon>Andropogonodae</taxon>
        <taxon>Paspaleae</taxon>
        <taxon>Paspalinae</taxon>
        <taxon>Paspalum</taxon>
    </lineage>
</organism>
<evidence type="ECO:0000256" key="19">
    <source>
        <dbReference type="ARBA" id="ARBA00023170"/>
    </source>
</evidence>
<keyword evidence="8" id="KW-0597">Phosphoprotein</keyword>